<dbReference type="Proteomes" id="UP000031443">
    <property type="component" value="Unassembled WGS sequence"/>
</dbReference>
<evidence type="ECO:0000313" key="1">
    <source>
        <dbReference type="EMBL" id="EMP39200.1"/>
    </source>
</evidence>
<dbReference type="AlphaFoldDB" id="M7BTT4"/>
<gene>
    <name evidence="1" type="ORF">UY3_03570</name>
</gene>
<keyword evidence="2" id="KW-1185">Reference proteome</keyword>
<name>M7BTT4_CHEMY</name>
<proteinExistence type="predicted"/>
<organism evidence="1 2">
    <name type="scientific">Chelonia mydas</name>
    <name type="common">Green sea-turtle</name>
    <name type="synonym">Chelonia agassizi</name>
    <dbReference type="NCBI Taxonomy" id="8469"/>
    <lineage>
        <taxon>Eukaryota</taxon>
        <taxon>Metazoa</taxon>
        <taxon>Chordata</taxon>
        <taxon>Craniata</taxon>
        <taxon>Vertebrata</taxon>
        <taxon>Euteleostomi</taxon>
        <taxon>Archelosauria</taxon>
        <taxon>Testudinata</taxon>
        <taxon>Testudines</taxon>
        <taxon>Cryptodira</taxon>
        <taxon>Durocryptodira</taxon>
        <taxon>Americhelydia</taxon>
        <taxon>Chelonioidea</taxon>
        <taxon>Cheloniidae</taxon>
        <taxon>Chelonia</taxon>
    </lineage>
</organism>
<protein>
    <submittedName>
        <fullName evidence="1">Uncharacterized protein</fullName>
    </submittedName>
</protein>
<sequence length="136" mass="15772">MLTEAAGNLRYVFNRSDYRKRLFIYSNSSLISVSECKNANSKPGVAADMVPVMVFELDTKAMATKSFGFHHYQIAFVYSNKELEPCNSVSGKIIIAVRRQYLNWLMMNSHNDGQHEMKRNEDQLLYCKCRVLRFET</sequence>
<dbReference type="EMBL" id="KB517361">
    <property type="protein sequence ID" value="EMP39200.1"/>
    <property type="molecule type" value="Genomic_DNA"/>
</dbReference>
<reference evidence="2" key="1">
    <citation type="journal article" date="2013" name="Nat. Genet.">
        <title>The draft genomes of soft-shell turtle and green sea turtle yield insights into the development and evolution of the turtle-specific body plan.</title>
        <authorList>
            <person name="Wang Z."/>
            <person name="Pascual-Anaya J."/>
            <person name="Zadissa A."/>
            <person name="Li W."/>
            <person name="Niimura Y."/>
            <person name="Huang Z."/>
            <person name="Li C."/>
            <person name="White S."/>
            <person name="Xiong Z."/>
            <person name="Fang D."/>
            <person name="Wang B."/>
            <person name="Ming Y."/>
            <person name="Chen Y."/>
            <person name="Zheng Y."/>
            <person name="Kuraku S."/>
            <person name="Pignatelli M."/>
            <person name="Herrero J."/>
            <person name="Beal K."/>
            <person name="Nozawa M."/>
            <person name="Li Q."/>
            <person name="Wang J."/>
            <person name="Zhang H."/>
            <person name="Yu L."/>
            <person name="Shigenobu S."/>
            <person name="Wang J."/>
            <person name="Liu J."/>
            <person name="Flicek P."/>
            <person name="Searle S."/>
            <person name="Wang J."/>
            <person name="Kuratani S."/>
            <person name="Yin Y."/>
            <person name="Aken B."/>
            <person name="Zhang G."/>
            <person name="Irie N."/>
        </authorList>
    </citation>
    <scope>NUCLEOTIDE SEQUENCE [LARGE SCALE GENOMIC DNA]</scope>
</reference>
<evidence type="ECO:0000313" key="2">
    <source>
        <dbReference type="Proteomes" id="UP000031443"/>
    </source>
</evidence>
<accession>M7BTT4</accession>